<keyword evidence="1 5" id="KW-0963">Cytoplasm</keyword>
<evidence type="ECO:0000259" key="9">
    <source>
        <dbReference type="Pfam" id="PF13742"/>
    </source>
</evidence>
<comment type="similarity">
    <text evidence="5 6">Belongs to the XseA family.</text>
</comment>
<evidence type="ECO:0000256" key="5">
    <source>
        <dbReference type="HAMAP-Rule" id="MF_00378"/>
    </source>
</evidence>
<dbReference type="EC" id="3.1.11.6" evidence="5"/>
<feature type="coiled-coil region" evidence="7">
    <location>
        <begin position="350"/>
        <end position="377"/>
    </location>
</feature>
<dbReference type="InterPro" id="IPR025824">
    <property type="entry name" value="OB-fold_nuc-bd_dom"/>
</dbReference>
<keyword evidence="3 5" id="KW-0378">Hydrolase</keyword>
<dbReference type="Proteomes" id="UP000502287">
    <property type="component" value="Chromosome"/>
</dbReference>
<proteinExistence type="inferred from homology"/>
<comment type="catalytic activity">
    <reaction evidence="5 6">
        <text>Exonucleolytic cleavage in either 5'- to 3'- or 3'- to 5'-direction to yield nucleoside 5'-phosphates.</text>
        <dbReference type="EC" id="3.1.11.6"/>
    </reaction>
</comment>
<keyword evidence="7" id="KW-0175">Coiled coil</keyword>
<dbReference type="EMBL" id="RKQT01000001">
    <property type="protein sequence ID" value="RPE96363.1"/>
    <property type="molecule type" value="Genomic_DNA"/>
</dbReference>
<keyword evidence="2 5" id="KW-0540">Nuclease</keyword>
<protein>
    <recommendedName>
        <fullName evidence="5">Exodeoxyribonuclease 7 large subunit</fullName>
        <ecNumber evidence="5">3.1.11.6</ecNumber>
    </recommendedName>
    <alternativeName>
        <fullName evidence="5">Exodeoxyribonuclease VII large subunit</fullName>
        <shortName evidence="5">Exonuclease VII large subunit</shortName>
    </alternativeName>
</protein>
<evidence type="ECO:0000313" key="10">
    <source>
        <dbReference type="EMBL" id="QIM65212.1"/>
    </source>
</evidence>
<name>A0AAE6X6Y2_9PAST</name>
<reference evidence="10 13" key="1">
    <citation type="submission" date="2016-03" db="EMBL/GenBank/DDBJ databases">
        <authorList>
            <person name="Hansen M.J."/>
            <person name="Bojesen A.M."/>
            <person name="Planet P."/>
        </authorList>
    </citation>
    <scope>NUCLEOTIDE SEQUENCE [LARGE SCALE GENOMIC DNA]</scope>
    <source>
        <strain evidence="10 13">HPA 21</strain>
    </source>
</reference>
<dbReference type="CDD" id="cd04489">
    <property type="entry name" value="ExoVII_LU_OBF"/>
    <property type="match status" value="1"/>
</dbReference>
<dbReference type="GO" id="GO:0003676">
    <property type="term" value="F:nucleic acid binding"/>
    <property type="evidence" value="ECO:0007669"/>
    <property type="project" value="InterPro"/>
</dbReference>
<reference evidence="11 12" key="2">
    <citation type="submission" date="2018-11" db="EMBL/GenBank/DDBJ databases">
        <title>Genomic Encyclopedia of Type Strains, Phase IV (KMG-IV): sequencing the most valuable type-strain genomes for metagenomic binning, comparative biology and taxonomic classification.</title>
        <authorList>
            <person name="Goeker M."/>
        </authorList>
    </citation>
    <scope>NUCLEOTIDE SEQUENCE [LARGE SCALE GENOMIC DNA]</scope>
    <source>
        <strain evidence="11 12">DSM 25797</strain>
    </source>
</reference>
<evidence type="ECO:0000256" key="7">
    <source>
        <dbReference type="SAM" id="Coils"/>
    </source>
</evidence>
<keyword evidence="4 5" id="KW-0269">Exonuclease</keyword>
<dbReference type="NCBIfam" id="TIGR00237">
    <property type="entry name" value="xseA"/>
    <property type="match status" value="1"/>
</dbReference>
<evidence type="ECO:0000259" key="8">
    <source>
        <dbReference type="Pfam" id="PF02601"/>
    </source>
</evidence>
<comment type="subunit">
    <text evidence="5">Heterooligomer composed of large and small subunits.</text>
</comment>
<dbReference type="AlphaFoldDB" id="A0AAE6X6Y2"/>
<dbReference type="InterPro" id="IPR003753">
    <property type="entry name" value="Exonuc_VII_L"/>
</dbReference>
<dbReference type="Proteomes" id="UP000276901">
    <property type="component" value="Unassembled WGS sequence"/>
</dbReference>
<accession>A0AAE6X6Y2</accession>
<comment type="function">
    <text evidence="5">Bidirectionally degrades single-stranded DNA into large acid-insoluble oligonucleotides, which are then degraded further into small acid-soluble oligonucleotides.</text>
</comment>
<dbReference type="InterPro" id="IPR020579">
    <property type="entry name" value="Exonuc_VII_lsu_C"/>
</dbReference>
<evidence type="ECO:0000256" key="6">
    <source>
        <dbReference type="RuleBase" id="RU004355"/>
    </source>
</evidence>
<evidence type="ECO:0000313" key="12">
    <source>
        <dbReference type="Proteomes" id="UP000276901"/>
    </source>
</evidence>
<dbReference type="GO" id="GO:0005737">
    <property type="term" value="C:cytoplasm"/>
    <property type="evidence" value="ECO:0007669"/>
    <property type="project" value="UniProtKB-SubCell"/>
</dbReference>
<evidence type="ECO:0000256" key="2">
    <source>
        <dbReference type="ARBA" id="ARBA00022722"/>
    </source>
</evidence>
<evidence type="ECO:0000313" key="13">
    <source>
        <dbReference type="Proteomes" id="UP000502287"/>
    </source>
</evidence>
<dbReference type="GO" id="GO:0009318">
    <property type="term" value="C:exodeoxyribonuclease VII complex"/>
    <property type="evidence" value="ECO:0007669"/>
    <property type="project" value="UniProtKB-UniRule"/>
</dbReference>
<sequence length="496" mass="56899">MQNQIFSVSQLNYSVRHQLEAEFGHIWLVGEISNFSQPVSGHWYLTLKDEHAQVRCAMFRMKNQRVNFQPKNGMQVLVRAGVSLYEPRGDYQVIIESMQPAGDGLLQQQFEQLKGKLAAEGLFAQEHKKPLPSFVKRIGIITSSSGAALQDMLQILQRRDPSLQIVIYPTMVQGKEATQDIVTMIQLANLRRECDVLIVGRGGGSLEDLWCFNEESVARAIYHSQIPIISAVGHETDVTIADFVADLRAPTPSAAAELVSRDQQDLMRRLQHQLDRASLAFDRIWSEKVNHFSHLTTRLNAQHPARQLPQLSQTLNQSHQRLQRAITNLLFYHSRQIQQLSQRLNTQHPQRNLERQRQQLLALHKRAAQQIEQIQRRKQQRWQAADQRLRLNPLPHQLSQLQQHWQHLTQRANYAMDKQLSEQQQIFQQLCVRLETLSPLKVLSRGYSVTSNETGNTVVNIAQVKVGEQIRTRLAEGEIVSEVLEIHSRQAVRSAS</sequence>
<dbReference type="PANTHER" id="PTHR30008">
    <property type="entry name" value="EXODEOXYRIBONUCLEASE 7 LARGE SUBUNIT"/>
    <property type="match status" value="1"/>
</dbReference>
<comment type="subcellular location">
    <subcellularLocation>
        <location evidence="5 6">Cytoplasm</location>
    </subcellularLocation>
</comment>
<organism evidence="10 13">
    <name type="scientific">Frederiksenia canicola</name>
    <dbReference type="NCBI Taxonomy" id="123824"/>
    <lineage>
        <taxon>Bacteria</taxon>
        <taxon>Pseudomonadati</taxon>
        <taxon>Pseudomonadota</taxon>
        <taxon>Gammaproteobacteria</taxon>
        <taxon>Pasteurellales</taxon>
        <taxon>Pasteurellaceae</taxon>
        <taxon>Frederiksenia</taxon>
    </lineage>
</organism>
<gene>
    <name evidence="5 10" type="primary">xseA</name>
    <name evidence="10" type="ORF">A4G17_07065</name>
    <name evidence="11" type="ORF">EDC49_0753</name>
</gene>
<evidence type="ECO:0000256" key="4">
    <source>
        <dbReference type="ARBA" id="ARBA00022839"/>
    </source>
</evidence>
<dbReference type="HAMAP" id="MF_00378">
    <property type="entry name" value="Exonuc_7_L"/>
    <property type="match status" value="1"/>
</dbReference>
<dbReference type="RefSeq" id="WP_123956260.1">
    <property type="nucleotide sequence ID" value="NZ_CP015029.1"/>
</dbReference>
<evidence type="ECO:0000256" key="1">
    <source>
        <dbReference type="ARBA" id="ARBA00022490"/>
    </source>
</evidence>
<dbReference type="GO" id="GO:0006308">
    <property type="term" value="P:DNA catabolic process"/>
    <property type="evidence" value="ECO:0007669"/>
    <property type="project" value="UniProtKB-UniRule"/>
</dbReference>
<dbReference type="Pfam" id="PF13742">
    <property type="entry name" value="tRNA_anti_2"/>
    <property type="match status" value="1"/>
</dbReference>
<feature type="domain" description="Exonuclease VII large subunit C-terminal" evidence="8">
    <location>
        <begin position="122"/>
        <end position="390"/>
    </location>
</feature>
<feature type="domain" description="OB-fold nucleic acid binding" evidence="9">
    <location>
        <begin position="6"/>
        <end position="99"/>
    </location>
</feature>
<dbReference type="PANTHER" id="PTHR30008:SF0">
    <property type="entry name" value="EXODEOXYRIBONUCLEASE 7 LARGE SUBUNIT"/>
    <property type="match status" value="1"/>
</dbReference>
<evidence type="ECO:0000313" key="11">
    <source>
        <dbReference type="EMBL" id="RPE96363.1"/>
    </source>
</evidence>
<dbReference type="Pfam" id="PF02601">
    <property type="entry name" value="Exonuc_VII_L"/>
    <property type="match status" value="1"/>
</dbReference>
<dbReference type="GO" id="GO:0008855">
    <property type="term" value="F:exodeoxyribonuclease VII activity"/>
    <property type="evidence" value="ECO:0007669"/>
    <property type="project" value="UniProtKB-UniRule"/>
</dbReference>
<keyword evidence="12" id="KW-1185">Reference proteome</keyword>
<dbReference type="KEGG" id="fcl:A4G17_07065"/>
<dbReference type="EMBL" id="CP015029">
    <property type="protein sequence ID" value="QIM65212.1"/>
    <property type="molecule type" value="Genomic_DNA"/>
</dbReference>
<evidence type="ECO:0000256" key="3">
    <source>
        <dbReference type="ARBA" id="ARBA00022801"/>
    </source>
</evidence>